<dbReference type="GO" id="GO:0016787">
    <property type="term" value="F:hydrolase activity"/>
    <property type="evidence" value="ECO:0007669"/>
    <property type="project" value="UniProtKB-KW"/>
</dbReference>
<dbReference type="Pfam" id="PF01443">
    <property type="entry name" value="Viral_helicase1"/>
    <property type="match status" value="1"/>
</dbReference>
<dbReference type="GO" id="GO:0043138">
    <property type="term" value="F:3'-5' DNA helicase activity"/>
    <property type="evidence" value="ECO:0007669"/>
    <property type="project" value="TreeGrafter"/>
</dbReference>
<dbReference type="EC" id="3.6.4.12" evidence="6"/>
<protein>
    <submittedName>
        <fullName evidence="6">ATP-dependent DNA helicase Rep</fullName>
        <ecNumber evidence="6">3.6.4.12</ecNumber>
    </submittedName>
</protein>
<keyword evidence="2 6" id="KW-0378">Hydrolase</keyword>
<dbReference type="AlphaFoldDB" id="A0A644UMA9"/>
<evidence type="ECO:0000256" key="2">
    <source>
        <dbReference type="ARBA" id="ARBA00022801"/>
    </source>
</evidence>
<dbReference type="EMBL" id="VSSQ01000133">
    <property type="protein sequence ID" value="MPL80051.1"/>
    <property type="molecule type" value="Genomic_DNA"/>
</dbReference>
<organism evidence="6">
    <name type="scientific">bioreactor metagenome</name>
    <dbReference type="NCBI Taxonomy" id="1076179"/>
    <lineage>
        <taxon>unclassified sequences</taxon>
        <taxon>metagenomes</taxon>
        <taxon>ecological metagenomes</taxon>
    </lineage>
</organism>
<dbReference type="InterPro" id="IPR027351">
    <property type="entry name" value="(+)RNA_virus_helicase_core_dom"/>
</dbReference>
<dbReference type="Gene3D" id="3.40.50.300">
    <property type="entry name" value="P-loop containing nucleotide triphosphate hydrolases"/>
    <property type="match status" value="2"/>
</dbReference>
<dbReference type="InterPro" id="IPR000212">
    <property type="entry name" value="DNA_helicase_UvrD/REP"/>
</dbReference>
<evidence type="ECO:0000313" key="6">
    <source>
        <dbReference type="EMBL" id="MPL80051.1"/>
    </source>
</evidence>
<sequence>MVTSITSDDLIPIEQHFRVSAGPGAGKTHWLINHIKNVLYTSYRLHKTRKIACITYTNIAVETILTRLGSSSDRVEVSTIHSFLYKHIVKPYIQFIANEYELNVNRIDGHDEVTISRGRIINWITNHPNARSLSHPYTVNQLIKLEDNINALTRWLSKLSFAFDSTDNLVIFCDRKYAYSNDANRRYLNKRCLDLLETDLISLKNEYWKRGTLHHDDVLFFSYQLLVRYPFILTILRAKFPYFYIDEFQDSNPIQVRILKMIGQAETKVGIIGDKAQSIYGFQGADASQFETFRLDGMIDYQMLDNRRSTNQIIDCLNLIRPGFIQNKVNNANGEIPHIIVGNTKSALNKSKELCSSNIVHSLSYKNITSNAIKKEMDVNVPTSNLLKSLSEKDSNKERQSLVSACIRAIELAMHNRFKEALKEIEKIVSNKDTTRKEALKHLTLLVSRYHEYSNGSLFDFHTFICANIKAVSALRAGGIRDFYMDNTYNQLAVCVNIVEDNSLHRTIHKSKGDEFDNVMLVVDKEEDLSFLFSPNLDNNPDHRVFYVAMSRAKNRLFISTPTLNDANRTKLAAMSFTIYDLP</sequence>
<comment type="caution">
    <text evidence="6">The sequence shown here is derived from an EMBL/GenBank/DDBJ whole genome shotgun (WGS) entry which is preliminary data.</text>
</comment>
<accession>A0A644UMA9</accession>
<reference evidence="6" key="1">
    <citation type="submission" date="2019-08" db="EMBL/GenBank/DDBJ databases">
        <authorList>
            <person name="Kucharzyk K."/>
            <person name="Murdoch R.W."/>
            <person name="Higgins S."/>
            <person name="Loffler F."/>
        </authorList>
    </citation>
    <scope>NUCLEOTIDE SEQUENCE</scope>
</reference>
<evidence type="ECO:0000256" key="4">
    <source>
        <dbReference type="ARBA" id="ARBA00022840"/>
    </source>
</evidence>
<dbReference type="InterPro" id="IPR014016">
    <property type="entry name" value="UvrD-like_ATP-bd"/>
</dbReference>
<feature type="domain" description="UvrD-like helicase ATP-binding" evidence="5">
    <location>
        <begin position="1"/>
        <end position="310"/>
    </location>
</feature>
<dbReference type="PROSITE" id="PS51198">
    <property type="entry name" value="UVRD_HELICASE_ATP_BIND"/>
    <property type="match status" value="1"/>
</dbReference>
<dbReference type="GO" id="GO:0005524">
    <property type="term" value="F:ATP binding"/>
    <property type="evidence" value="ECO:0007669"/>
    <property type="project" value="UniProtKB-KW"/>
</dbReference>
<evidence type="ECO:0000259" key="5">
    <source>
        <dbReference type="PROSITE" id="PS51198"/>
    </source>
</evidence>
<dbReference type="InterPro" id="IPR027417">
    <property type="entry name" value="P-loop_NTPase"/>
</dbReference>
<keyword evidence="4" id="KW-0067">ATP-binding</keyword>
<dbReference type="SUPFAM" id="SSF52540">
    <property type="entry name" value="P-loop containing nucleoside triphosphate hydrolases"/>
    <property type="match status" value="1"/>
</dbReference>
<proteinExistence type="predicted"/>
<dbReference type="GO" id="GO:0000725">
    <property type="term" value="P:recombinational repair"/>
    <property type="evidence" value="ECO:0007669"/>
    <property type="project" value="TreeGrafter"/>
</dbReference>
<keyword evidence="1" id="KW-0547">Nucleotide-binding</keyword>
<name>A0A644UMA9_9ZZZZ</name>
<keyword evidence="3 6" id="KW-0347">Helicase</keyword>
<dbReference type="GO" id="GO:0003677">
    <property type="term" value="F:DNA binding"/>
    <property type="evidence" value="ECO:0007669"/>
    <property type="project" value="InterPro"/>
</dbReference>
<dbReference type="Pfam" id="PF00580">
    <property type="entry name" value="UvrD-helicase"/>
    <property type="match status" value="1"/>
</dbReference>
<dbReference type="PANTHER" id="PTHR11070:SF3">
    <property type="entry name" value="DNA 3'-5' HELICASE"/>
    <property type="match status" value="1"/>
</dbReference>
<gene>
    <name evidence="6" type="primary">rep_6</name>
    <name evidence="6" type="ORF">SDC9_25942</name>
</gene>
<evidence type="ECO:0000256" key="1">
    <source>
        <dbReference type="ARBA" id="ARBA00022741"/>
    </source>
</evidence>
<dbReference type="PANTHER" id="PTHR11070">
    <property type="entry name" value="UVRD / RECB / PCRA DNA HELICASE FAMILY MEMBER"/>
    <property type="match status" value="1"/>
</dbReference>
<evidence type="ECO:0000256" key="3">
    <source>
        <dbReference type="ARBA" id="ARBA00022806"/>
    </source>
</evidence>